<organism evidence="2 3">
    <name type="scientific">Bifidobacterium miconis</name>
    <dbReference type="NCBI Taxonomy" id="2834435"/>
    <lineage>
        <taxon>Bacteria</taxon>
        <taxon>Bacillati</taxon>
        <taxon>Actinomycetota</taxon>
        <taxon>Actinomycetes</taxon>
        <taxon>Bifidobacteriales</taxon>
        <taxon>Bifidobacteriaceae</taxon>
        <taxon>Bifidobacterium</taxon>
    </lineage>
</organism>
<comment type="caution">
    <text evidence="2">The sequence shown here is derived from an EMBL/GenBank/DDBJ whole genome shotgun (WGS) entry which is preliminary data.</text>
</comment>
<gene>
    <name evidence="2" type="ORF">KIH79_03625</name>
</gene>
<keyword evidence="3" id="KW-1185">Reference proteome</keyword>
<dbReference type="PANTHER" id="PTHR43190">
    <property type="entry name" value="N-ACETYL-D-GLUCOSAMINE KINASE"/>
    <property type="match status" value="1"/>
</dbReference>
<dbReference type="InterPro" id="IPR052519">
    <property type="entry name" value="Euk-type_GlcNAc_Kinase"/>
</dbReference>
<sequence>MTNVLDDGAVHDGAIYDGAVREDAAHDGATAGERPVRPRVVVGIDIGGSGSRLAAVQVDENAPLRPVLRPVFTAEGPRAAVGAGGVRIADALRALRDDLRRAMPDAEVAAVGVGMTGLATLADDPHGLCREVTRLFGCAYVAVAADAITAHLGALAGRAGAVIAAGTGVIGFGTDHRDIFVRVDGWGHLLGDHGGGAWIGMRGLQSALDAYCGRTGNPSQALLERAVARFGKPEAWPKQLYTRDDRAGVLASFTPDVMACAADGDPAALSIARQAGDELAATAVAALASGLPKRVAYTGSILERCELVRASFLNRMLALGPDIDVLPAQGAPLDGAVRLASLALAGRLRERAPYLYR</sequence>
<dbReference type="InterPro" id="IPR002731">
    <property type="entry name" value="ATPase_BadF"/>
</dbReference>
<name>A0ABS6WDP5_9BIFI</name>
<protein>
    <recommendedName>
        <fullName evidence="1">ATPase BadF/BadG/BcrA/BcrD type domain-containing protein</fullName>
    </recommendedName>
</protein>
<dbReference type="PANTHER" id="PTHR43190:SF3">
    <property type="entry name" value="N-ACETYL-D-GLUCOSAMINE KINASE"/>
    <property type="match status" value="1"/>
</dbReference>
<feature type="domain" description="ATPase BadF/BadG/BcrA/BcrD type" evidence="1">
    <location>
        <begin position="42"/>
        <end position="331"/>
    </location>
</feature>
<evidence type="ECO:0000259" key="1">
    <source>
        <dbReference type="Pfam" id="PF01869"/>
    </source>
</evidence>
<evidence type="ECO:0000313" key="3">
    <source>
        <dbReference type="Proteomes" id="UP000700815"/>
    </source>
</evidence>
<dbReference type="RefSeq" id="WP_219058155.1">
    <property type="nucleotide sequence ID" value="NZ_JAHBBH010000006.1"/>
</dbReference>
<proteinExistence type="predicted"/>
<evidence type="ECO:0000313" key="2">
    <source>
        <dbReference type="EMBL" id="MBW3092057.1"/>
    </source>
</evidence>
<accession>A0ABS6WDP5</accession>
<dbReference type="Proteomes" id="UP000700815">
    <property type="component" value="Unassembled WGS sequence"/>
</dbReference>
<dbReference type="Pfam" id="PF01869">
    <property type="entry name" value="BcrAD_BadFG"/>
    <property type="match status" value="1"/>
</dbReference>
<dbReference type="EMBL" id="JAHBBH010000006">
    <property type="protein sequence ID" value="MBW3092057.1"/>
    <property type="molecule type" value="Genomic_DNA"/>
</dbReference>
<reference evidence="2 3" key="1">
    <citation type="submission" date="2021-05" db="EMBL/GenBank/DDBJ databases">
        <title>Phylogenetic classification of ten novel species belonging to the genus Bifidobacterium comprising B. colchicus sp. nov., B. abeli sp. nov., B. bicoloris sp. nov., B. guerezis sp. nov., B. rosaliae sp. nov., B. santillanensis sp. nov., B. argentati sp. nov., B. amazzoni sp. nov., B. pluviali sp. nov., and B. pinnaculum sp. nov.</title>
        <authorList>
            <person name="Lugli G.A."/>
            <person name="Ruiz Garcia L."/>
            <person name="Margolles A."/>
            <person name="Ventura M."/>
        </authorList>
    </citation>
    <scope>NUCLEOTIDE SEQUENCE [LARGE SCALE GENOMIC DNA]</scope>
    <source>
        <strain evidence="2 3">82T10</strain>
    </source>
</reference>